<dbReference type="EMBL" id="AOHD02000012">
    <property type="protein sequence ID" value="EQA81955.1"/>
    <property type="molecule type" value="Genomic_DNA"/>
</dbReference>
<name>T0FWF9_9LEPT</name>
<keyword evidence="3" id="KW-1185">Reference proteome</keyword>
<comment type="caution">
    <text evidence="2">The sequence shown here is derived from an EMBL/GenBank/DDBJ whole genome shotgun (WGS) entry which is preliminary data.</text>
</comment>
<feature type="region of interest" description="Disordered" evidence="1">
    <location>
        <begin position="1"/>
        <end position="27"/>
    </location>
</feature>
<evidence type="ECO:0000313" key="3">
    <source>
        <dbReference type="Proteomes" id="UP000015445"/>
    </source>
</evidence>
<gene>
    <name evidence="2" type="ORF">LEP1GSC193_3835</name>
</gene>
<proteinExistence type="predicted"/>
<protein>
    <submittedName>
        <fullName evidence="2">Uncharacterized protein</fullName>
    </submittedName>
</protein>
<evidence type="ECO:0000313" key="2">
    <source>
        <dbReference type="EMBL" id="EQA81955.1"/>
    </source>
</evidence>
<sequence>MFPPSREEQRKNKNKQNVAGTFRNENGNRPYLEHNFIILQYSKINRKLMRYYAIRTSGPPPTNHKQV</sequence>
<accession>T0FWF9</accession>
<feature type="compositionally biased region" description="Polar residues" evidence="1">
    <location>
        <begin position="15"/>
        <end position="27"/>
    </location>
</feature>
<organism evidence="2 3">
    <name type="scientific">Leptospira alstonii serovar Pingchang str. 80-412</name>
    <dbReference type="NCBI Taxonomy" id="1218564"/>
    <lineage>
        <taxon>Bacteria</taxon>
        <taxon>Pseudomonadati</taxon>
        <taxon>Spirochaetota</taxon>
        <taxon>Spirochaetia</taxon>
        <taxon>Leptospirales</taxon>
        <taxon>Leptospiraceae</taxon>
        <taxon>Leptospira</taxon>
    </lineage>
</organism>
<evidence type="ECO:0000256" key="1">
    <source>
        <dbReference type="SAM" id="MobiDB-lite"/>
    </source>
</evidence>
<reference evidence="2" key="1">
    <citation type="submission" date="2013-05" db="EMBL/GenBank/DDBJ databases">
        <authorList>
            <person name="Harkins D.M."/>
            <person name="Durkin A.S."/>
            <person name="Brinkac L.M."/>
            <person name="Haft D.H."/>
            <person name="Selengut J.D."/>
            <person name="Sanka R."/>
            <person name="DePew J."/>
            <person name="Purushe J."/>
            <person name="Galloway R.L."/>
            <person name="Vinetz J.M."/>
            <person name="Sutton G.G."/>
            <person name="Nierman W.C."/>
            <person name="Fouts D.E."/>
        </authorList>
    </citation>
    <scope>NUCLEOTIDE SEQUENCE [LARGE SCALE GENOMIC DNA]</scope>
    <source>
        <strain evidence="2">80-412</strain>
    </source>
</reference>
<dbReference type="AlphaFoldDB" id="T0FWF9"/>
<dbReference type="Proteomes" id="UP000015445">
    <property type="component" value="Unassembled WGS sequence"/>
</dbReference>
<feature type="compositionally biased region" description="Basic and acidic residues" evidence="1">
    <location>
        <begin position="1"/>
        <end position="11"/>
    </location>
</feature>